<evidence type="ECO:0000313" key="2">
    <source>
        <dbReference type="EMBL" id="PON58163.1"/>
    </source>
</evidence>
<evidence type="ECO:0000313" key="3">
    <source>
        <dbReference type="Proteomes" id="UP000237000"/>
    </source>
</evidence>
<keyword evidence="3" id="KW-1185">Reference proteome</keyword>
<proteinExistence type="predicted"/>
<evidence type="ECO:0000256" key="1">
    <source>
        <dbReference type="SAM" id="MobiDB-lite"/>
    </source>
</evidence>
<dbReference type="Proteomes" id="UP000237000">
    <property type="component" value="Unassembled WGS sequence"/>
</dbReference>
<gene>
    <name evidence="2" type="ORF">TorRG33x02_291890</name>
</gene>
<feature type="compositionally biased region" description="Low complexity" evidence="1">
    <location>
        <begin position="12"/>
        <end position="32"/>
    </location>
</feature>
<accession>A0A2P5CAU3</accession>
<comment type="caution">
    <text evidence="2">The sequence shown here is derived from an EMBL/GenBank/DDBJ whole genome shotgun (WGS) entry which is preliminary data.</text>
</comment>
<name>A0A2P5CAU3_TREOI</name>
<dbReference type="InParanoid" id="A0A2P5CAU3"/>
<dbReference type="EMBL" id="JXTC01000389">
    <property type="protein sequence ID" value="PON58163.1"/>
    <property type="molecule type" value="Genomic_DNA"/>
</dbReference>
<reference evidence="3" key="1">
    <citation type="submission" date="2016-06" db="EMBL/GenBank/DDBJ databases">
        <title>Parallel loss of symbiosis genes in relatives of nitrogen-fixing non-legume Parasponia.</title>
        <authorList>
            <person name="Van Velzen R."/>
            <person name="Holmer R."/>
            <person name="Bu F."/>
            <person name="Rutten L."/>
            <person name="Van Zeijl A."/>
            <person name="Liu W."/>
            <person name="Santuari L."/>
            <person name="Cao Q."/>
            <person name="Sharma T."/>
            <person name="Shen D."/>
            <person name="Roswanjaya Y."/>
            <person name="Wardhani T."/>
            <person name="Kalhor M.S."/>
            <person name="Jansen J."/>
            <person name="Van den Hoogen J."/>
            <person name="Gungor B."/>
            <person name="Hartog M."/>
            <person name="Hontelez J."/>
            <person name="Verver J."/>
            <person name="Yang W.-C."/>
            <person name="Schijlen E."/>
            <person name="Repin R."/>
            <person name="Schilthuizen M."/>
            <person name="Schranz E."/>
            <person name="Heidstra R."/>
            <person name="Miyata K."/>
            <person name="Fedorova E."/>
            <person name="Kohlen W."/>
            <person name="Bisseling T."/>
            <person name="Smit S."/>
            <person name="Geurts R."/>
        </authorList>
    </citation>
    <scope>NUCLEOTIDE SEQUENCE [LARGE SCALE GENOMIC DNA]</scope>
    <source>
        <strain evidence="3">cv. RG33-2</strain>
    </source>
</reference>
<feature type="region of interest" description="Disordered" evidence="1">
    <location>
        <begin position="1"/>
        <end position="35"/>
    </location>
</feature>
<protein>
    <submittedName>
        <fullName evidence="2">Uncharacterized protein</fullName>
    </submittedName>
</protein>
<dbReference type="AlphaFoldDB" id="A0A2P5CAU3"/>
<organism evidence="2 3">
    <name type="scientific">Trema orientale</name>
    <name type="common">Charcoal tree</name>
    <name type="synonym">Celtis orientalis</name>
    <dbReference type="NCBI Taxonomy" id="63057"/>
    <lineage>
        <taxon>Eukaryota</taxon>
        <taxon>Viridiplantae</taxon>
        <taxon>Streptophyta</taxon>
        <taxon>Embryophyta</taxon>
        <taxon>Tracheophyta</taxon>
        <taxon>Spermatophyta</taxon>
        <taxon>Magnoliopsida</taxon>
        <taxon>eudicotyledons</taxon>
        <taxon>Gunneridae</taxon>
        <taxon>Pentapetalae</taxon>
        <taxon>rosids</taxon>
        <taxon>fabids</taxon>
        <taxon>Rosales</taxon>
        <taxon>Cannabaceae</taxon>
        <taxon>Trema</taxon>
    </lineage>
</organism>
<sequence length="80" mass="8883">MARFREETETWSQGQSQLAELSSSAKSSLSVVSPPPVDEYRILSQVLGQRSRWQKCLRSMSRQKVIGGLRVASSNSPSTI</sequence>